<dbReference type="InterPro" id="IPR041373">
    <property type="entry name" value="RT_RNaseH"/>
</dbReference>
<protein>
    <submittedName>
        <fullName evidence="10">Uncharacterized protein</fullName>
    </submittedName>
</protein>
<evidence type="ECO:0000313" key="11">
    <source>
        <dbReference type="Proteomes" id="UP000076858"/>
    </source>
</evidence>
<reference evidence="10 11" key="1">
    <citation type="submission" date="2016-03" db="EMBL/GenBank/DDBJ databases">
        <title>EvidentialGene: Evidence-directed Construction of Genes on Genomes.</title>
        <authorList>
            <person name="Gilbert D.G."/>
            <person name="Choi J.-H."/>
            <person name="Mockaitis K."/>
            <person name="Colbourne J."/>
            <person name="Pfrender M."/>
        </authorList>
    </citation>
    <scope>NUCLEOTIDE SEQUENCE [LARGE SCALE GENOMIC DNA]</scope>
    <source>
        <strain evidence="10 11">Xinb3</strain>
        <tissue evidence="10">Complete organism</tissue>
    </source>
</reference>
<evidence type="ECO:0000256" key="1">
    <source>
        <dbReference type="ARBA" id="ARBA00022679"/>
    </source>
</evidence>
<organism evidence="10 11">
    <name type="scientific">Daphnia magna</name>
    <dbReference type="NCBI Taxonomy" id="35525"/>
    <lineage>
        <taxon>Eukaryota</taxon>
        <taxon>Metazoa</taxon>
        <taxon>Ecdysozoa</taxon>
        <taxon>Arthropoda</taxon>
        <taxon>Crustacea</taxon>
        <taxon>Branchiopoda</taxon>
        <taxon>Diplostraca</taxon>
        <taxon>Cladocera</taxon>
        <taxon>Anomopoda</taxon>
        <taxon>Daphniidae</taxon>
        <taxon>Daphnia</taxon>
    </lineage>
</organism>
<evidence type="ECO:0000259" key="8">
    <source>
        <dbReference type="Pfam" id="PF17917"/>
    </source>
</evidence>
<dbReference type="PANTHER" id="PTHR37984:SF9">
    <property type="entry name" value="INTEGRASE CATALYTIC DOMAIN-CONTAINING PROTEIN"/>
    <property type="match status" value="1"/>
</dbReference>
<dbReference type="InterPro" id="IPR048324">
    <property type="entry name" value="ZSWIM1-3_RNaseH-like"/>
</dbReference>
<dbReference type="OrthoDB" id="6378412at2759"/>
<feature type="compositionally biased region" description="Basic residues" evidence="7">
    <location>
        <begin position="233"/>
        <end position="243"/>
    </location>
</feature>
<dbReference type="Pfam" id="PF21056">
    <property type="entry name" value="ZSWIM1-3_RNaseH-like"/>
    <property type="match status" value="1"/>
</dbReference>
<evidence type="ECO:0000256" key="7">
    <source>
        <dbReference type="SAM" id="MobiDB-lite"/>
    </source>
</evidence>
<accession>A0A164K1G1</accession>
<evidence type="ECO:0000256" key="2">
    <source>
        <dbReference type="ARBA" id="ARBA00022695"/>
    </source>
</evidence>
<dbReference type="SUPFAM" id="SSF56672">
    <property type="entry name" value="DNA/RNA polymerases"/>
    <property type="match status" value="1"/>
</dbReference>
<dbReference type="Proteomes" id="UP000076858">
    <property type="component" value="Unassembled WGS sequence"/>
</dbReference>
<dbReference type="GO" id="GO:0016787">
    <property type="term" value="F:hydrolase activity"/>
    <property type="evidence" value="ECO:0007669"/>
    <property type="project" value="UniProtKB-KW"/>
</dbReference>
<dbReference type="GO" id="GO:0004519">
    <property type="term" value="F:endonuclease activity"/>
    <property type="evidence" value="ECO:0007669"/>
    <property type="project" value="UniProtKB-KW"/>
</dbReference>
<evidence type="ECO:0000256" key="3">
    <source>
        <dbReference type="ARBA" id="ARBA00022722"/>
    </source>
</evidence>
<proteinExistence type="predicted"/>
<dbReference type="CDD" id="cd09274">
    <property type="entry name" value="RNase_HI_RT_Ty3"/>
    <property type="match status" value="1"/>
</dbReference>
<gene>
    <name evidence="10" type="ORF">APZ42_034560</name>
</gene>
<name>A0A164K1G1_9CRUS</name>
<keyword evidence="3" id="KW-0540">Nuclease</keyword>
<dbReference type="AlphaFoldDB" id="A0A164K1G1"/>
<keyword evidence="11" id="KW-1185">Reference proteome</keyword>
<dbReference type="STRING" id="35525.A0A164K1G1"/>
<evidence type="ECO:0000256" key="4">
    <source>
        <dbReference type="ARBA" id="ARBA00022759"/>
    </source>
</evidence>
<feature type="domain" description="ZSWIM1/3 RNaseH-like" evidence="9">
    <location>
        <begin position="1050"/>
        <end position="1141"/>
    </location>
</feature>
<dbReference type="InterPro" id="IPR050951">
    <property type="entry name" value="Retrovirus_Pol_polyprotein"/>
</dbReference>
<sequence>MNEPIDVFDGDCFIGWLWDSTMAVANVRPFRPFGTPPPFDMDDYKDSFEIWQAQWKIFLELSTIDTALDAAERPRYKANVLKSCMSKSTLTALLTFGMSAADLQDPVAIITALKDRCNAGRNCHVWRQQFSSRVQREKEAIDDWLCDLRSISSKCEFGTDCCAACEPTRILGQLVFGVCSDDDRRKLLELGPTLKLDDALKTLRLTEATRKQSANLKGGDASSIFRMSQSTYKKNKNSNHQKKVSFDTKTDTPSPATKHGGALKVGHFLHVCRDKGKKKKSGDVRSISVHSVTVGAVTVAELVDISVAPKGPSASAAQVLFLPDTGAELDAIPRETFRRVFKGVKLVPAASPETATGSPIMNFGTFSATLNWNADDDERRPITTTVHVLQDLKQAELSKSSQKKLGMWPESYPHARLSTLTSSAFTDVGTDSSPIPSLLFPHLLSRPMSAPMTVASLEPGITGERKAADLKNFLTNFRLIFDGVCRPMKVPPCHFELKADATPVSMRGSRPSTHSKATIKFHWTMNHPLSRLSRHHLAGSITSDSPWASLTPVTTLADEFPTCSTTSQTHVVEDILIFSFSYEEHMETVRQVFARAKEHGISLNPRKVVFAESSAPFGGFIVDAEGFRPDPALLSAISQFPTPLNITDLRAVFSLCQQLGNVSHDISSALGPLSPLLKKGLIFEWTSTHNEVFTAARTALSAHHSLTFYDPALPTSLPVDASRPHGLGFLLKQKGTDAQWKVVQAGSRFLSSAESRYAMIELECLATAWGMHKCRQFLEGLPSFELITDHKPLIPILNSYALDKLDSPRLLRLRLKMQRYAFTARWIPGKENQDSDALSRAPIAAATSQDELSEGASFAPPRIALLCAIDGSDPKVIEPVLEKCNLSLALRHFWRIRHHLAIDEEDGMIVMGARVVIPKALQRDLLRDLLKMHQPRHHQTATMGTTVRLLAQHACRNLGPNRDYLVKTPAGRVFRRNRRFLRRRVPVMPAAVVPPTAPAPPAPPAIPGQAVAPCPALDPAPVDQASSLTFMTSRLPRDEWKNTVDILNVVRDTRGSVVKVVHDENNEVAQILIQTKGQCELFKKFGDLVEIDGTYRVTKTSMPLYTILVEDNFGIDRSICYIFWREETTISINTSLQLFAEVLVLIFKRKRLKIQP</sequence>
<feature type="domain" description="Reverse transcriptase RNase H-like" evidence="8">
    <location>
        <begin position="710"/>
        <end position="820"/>
    </location>
</feature>
<feature type="region of interest" description="Disordered" evidence="7">
    <location>
        <begin position="231"/>
        <end position="259"/>
    </location>
</feature>
<dbReference type="InterPro" id="IPR043502">
    <property type="entry name" value="DNA/RNA_pol_sf"/>
</dbReference>
<evidence type="ECO:0000256" key="5">
    <source>
        <dbReference type="ARBA" id="ARBA00022801"/>
    </source>
</evidence>
<keyword evidence="5" id="KW-0378">Hydrolase</keyword>
<dbReference type="GO" id="GO:0003964">
    <property type="term" value="F:RNA-directed DNA polymerase activity"/>
    <property type="evidence" value="ECO:0007669"/>
    <property type="project" value="UniProtKB-KW"/>
</dbReference>
<dbReference type="Gene3D" id="3.30.70.270">
    <property type="match status" value="2"/>
</dbReference>
<dbReference type="EMBL" id="LRGB01003389">
    <property type="protein sequence ID" value="KZS02854.1"/>
    <property type="molecule type" value="Genomic_DNA"/>
</dbReference>
<keyword evidence="2" id="KW-0548">Nucleotidyltransferase</keyword>
<evidence type="ECO:0000313" key="10">
    <source>
        <dbReference type="EMBL" id="KZS02854.1"/>
    </source>
</evidence>
<evidence type="ECO:0000259" key="9">
    <source>
        <dbReference type="Pfam" id="PF21056"/>
    </source>
</evidence>
<keyword evidence="6" id="KW-0695">RNA-directed DNA polymerase</keyword>
<keyword evidence="1" id="KW-0808">Transferase</keyword>
<dbReference type="InterPro" id="IPR043128">
    <property type="entry name" value="Rev_trsase/Diguanyl_cyclase"/>
</dbReference>
<keyword evidence="4" id="KW-0255">Endonuclease</keyword>
<dbReference type="PANTHER" id="PTHR37984">
    <property type="entry name" value="PROTEIN CBG26694"/>
    <property type="match status" value="1"/>
</dbReference>
<comment type="caution">
    <text evidence="10">The sequence shown here is derived from an EMBL/GenBank/DDBJ whole genome shotgun (WGS) entry which is preliminary data.</text>
</comment>
<evidence type="ECO:0000256" key="6">
    <source>
        <dbReference type="ARBA" id="ARBA00022918"/>
    </source>
</evidence>
<dbReference type="Pfam" id="PF17917">
    <property type="entry name" value="RT_RNaseH"/>
    <property type="match status" value="1"/>
</dbReference>